<comment type="caution">
    <text evidence="1">The sequence shown here is derived from an EMBL/GenBank/DDBJ whole genome shotgun (WGS) entry which is preliminary data.</text>
</comment>
<organism evidence="1 2">
    <name type="scientific">Pleuronectes platessa</name>
    <name type="common">European plaice</name>
    <dbReference type="NCBI Taxonomy" id="8262"/>
    <lineage>
        <taxon>Eukaryota</taxon>
        <taxon>Metazoa</taxon>
        <taxon>Chordata</taxon>
        <taxon>Craniata</taxon>
        <taxon>Vertebrata</taxon>
        <taxon>Euteleostomi</taxon>
        <taxon>Actinopterygii</taxon>
        <taxon>Neopterygii</taxon>
        <taxon>Teleostei</taxon>
        <taxon>Neoteleostei</taxon>
        <taxon>Acanthomorphata</taxon>
        <taxon>Carangaria</taxon>
        <taxon>Pleuronectiformes</taxon>
        <taxon>Pleuronectoidei</taxon>
        <taxon>Pleuronectidae</taxon>
        <taxon>Pleuronectes</taxon>
    </lineage>
</organism>
<keyword evidence="2" id="KW-1185">Reference proteome</keyword>
<gene>
    <name evidence="1" type="ORF">PLEPLA_LOCUS4224</name>
</gene>
<dbReference type="AlphaFoldDB" id="A0A9N7Y8D3"/>
<protein>
    <submittedName>
        <fullName evidence="1">Uncharacterized protein</fullName>
    </submittedName>
</protein>
<accession>A0A9N7Y8D3</accession>
<dbReference type="EMBL" id="CADEAL010000208">
    <property type="protein sequence ID" value="CAB1416433.1"/>
    <property type="molecule type" value="Genomic_DNA"/>
</dbReference>
<sequence length="113" mass="12554">MLTSALQGLTEPRRACGDRALHRQPARRRARAEAAQASILIKAVTRHVRQPHRGVGRTSISLAPTWLIPHVFRLHQSAFMHLMSPPLNACFSTPTLLIDTHTLHSRQKVAAEG</sequence>
<evidence type="ECO:0000313" key="1">
    <source>
        <dbReference type="EMBL" id="CAB1416433.1"/>
    </source>
</evidence>
<proteinExistence type="predicted"/>
<dbReference type="Proteomes" id="UP001153269">
    <property type="component" value="Unassembled WGS sequence"/>
</dbReference>
<reference evidence="1" key="1">
    <citation type="submission" date="2020-03" db="EMBL/GenBank/DDBJ databases">
        <authorList>
            <person name="Weist P."/>
        </authorList>
    </citation>
    <scope>NUCLEOTIDE SEQUENCE</scope>
</reference>
<evidence type="ECO:0000313" key="2">
    <source>
        <dbReference type="Proteomes" id="UP001153269"/>
    </source>
</evidence>
<name>A0A9N7Y8D3_PLEPL</name>